<accession>A0A074Z255</accession>
<dbReference type="KEGG" id="ovi:T265_10518"/>
<evidence type="ECO:0000313" key="2">
    <source>
        <dbReference type="Proteomes" id="UP000054324"/>
    </source>
</evidence>
<dbReference type="OrthoDB" id="10526190at2759"/>
<sequence>MCCTRPPHVSVATIFEISRYMYIFVMYYSLGRCSLRVFVNLRTSQTSDSSGLQINNQLIDSQCDTVFKKVHKYQCSSVVVKDARSSRRSP</sequence>
<reference evidence="1 2" key="1">
    <citation type="submission" date="2013-11" db="EMBL/GenBank/DDBJ databases">
        <title>Opisthorchis viverrini - life in the bile duct.</title>
        <authorList>
            <person name="Young N.D."/>
            <person name="Nagarajan N."/>
            <person name="Lin S.J."/>
            <person name="Korhonen P.K."/>
            <person name="Jex A.R."/>
            <person name="Hall R.S."/>
            <person name="Safavi-Hemami H."/>
            <person name="Kaewkong W."/>
            <person name="Bertrand D."/>
            <person name="Gao S."/>
            <person name="Seet Q."/>
            <person name="Wongkham S."/>
            <person name="Teh B.T."/>
            <person name="Wongkham C."/>
            <person name="Intapan P.M."/>
            <person name="Maleewong W."/>
            <person name="Yang X."/>
            <person name="Hu M."/>
            <person name="Wang Z."/>
            <person name="Hofmann A."/>
            <person name="Sternberg P.W."/>
            <person name="Tan P."/>
            <person name="Wang J."/>
            <person name="Gasser R.B."/>
        </authorList>
    </citation>
    <scope>NUCLEOTIDE SEQUENCE [LARGE SCALE GENOMIC DNA]</scope>
</reference>
<organism evidence="1 2">
    <name type="scientific">Opisthorchis viverrini</name>
    <name type="common">Southeast Asian liver fluke</name>
    <dbReference type="NCBI Taxonomy" id="6198"/>
    <lineage>
        <taxon>Eukaryota</taxon>
        <taxon>Metazoa</taxon>
        <taxon>Spiralia</taxon>
        <taxon>Lophotrochozoa</taxon>
        <taxon>Platyhelminthes</taxon>
        <taxon>Trematoda</taxon>
        <taxon>Digenea</taxon>
        <taxon>Opisthorchiida</taxon>
        <taxon>Opisthorchiata</taxon>
        <taxon>Opisthorchiidae</taxon>
        <taxon>Opisthorchis</taxon>
    </lineage>
</organism>
<dbReference type="GeneID" id="20324686"/>
<dbReference type="RefSeq" id="XP_009175173.1">
    <property type="nucleotide sequence ID" value="XM_009176909.1"/>
</dbReference>
<name>A0A074Z255_OPIVI</name>
<proteinExistence type="predicted"/>
<evidence type="ECO:0000313" key="1">
    <source>
        <dbReference type="EMBL" id="KER21073.1"/>
    </source>
</evidence>
<dbReference type="Proteomes" id="UP000054324">
    <property type="component" value="Unassembled WGS sequence"/>
</dbReference>
<gene>
    <name evidence="1" type="ORF">T265_10518</name>
</gene>
<dbReference type="EMBL" id="KL596996">
    <property type="protein sequence ID" value="KER21073.1"/>
    <property type="molecule type" value="Genomic_DNA"/>
</dbReference>
<dbReference type="CTD" id="20324686"/>
<keyword evidence="2" id="KW-1185">Reference proteome</keyword>
<protein>
    <submittedName>
        <fullName evidence="1">Uncharacterized protein</fullName>
    </submittedName>
</protein>
<dbReference type="AlphaFoldDB" id="A0A074Z255"/>